<sequence length="275" mass="28753">MPQPRKNLVQIAPHLLGLLRLEASCSRQDRKVDCEASRPLIGDKCDNTVPILRLSTSLRTPPDLSRGAGATGFCPGPPPAPPPRPGLAAGSRRGANARAPPAGQRRRSPRAAPGRARLPGFSAPPTSWPSQRAHAPRAACFSKGDLPAAEEWRAGAEGIEAGAVRDAAASPLHGPCPPQVGRSAPASFPVRAVQPPLVPAAARLVPRPRAPELEEPHCALGGAGPPHLVQARLCRAASWAVWRGERLGAVCVCECGRGRVCGAVSYLSLEKKKAD</sequence>
<evidence type="ECO:0000313" key="3">
    <source>
        <dbReference type="RefSeq" id="XP_019482702.1"/>
    </source>
</evidence>
<dbReference type="GeneID" id="109373381"/>
<organism evidence="2 3">
    <name type="scientific">Hipposideros armiger</name>
    <name type="common">Great Himalayan leaf-nosed bat</name>
    <dbReference type="NCBI Taxonomy" id="186990"/>
    <lineage>
        <taxon>Eukaryota</taxon>
        <taxon>Metazoa</taxon>
        <taxon>Chordata</taxon>
        <taxon>Craniata</taxon>
        <taxon>Vertebrata</taxon>
        <taxon>Euteleostomi</taxon>
        <taxon>Mammalia</taxon>
        <taxon>Eutheria</taxon>
        <taxon>Laurasiatheria</taxon>
        <taxon>Chiroptera</taxon>
        <taxon>Yinpterochiroptera</taxon>
        <taxon>Rhinolophoidea</taxon>
        <taxon>Hipposideridae</taxon>
        <taxon>Hipposideros</taxon>
    </lineage>
</organism>
<dbReference type="AlphaFoldDB" id="A0A8B7Q4B4"/>
<dbReference type="KEGG" id="hai:109373381"/>
<reference evidence="3" key="1">
    <citation type="submission" date="2025-08" db="UniProtKB">
        <authorList>
            <consortium name="RefSeq"/>
        </authorList>
    </citation>
    <scope>IDENTIFICATION</scope>
    <source>
        <tissue evidence="3">Muscle</tissue>
    </source>
</reference>
<feature type="compositionally biased region" description="Pro residues" evidence="1">
    <location>
        <begin position="75"/>
        <end position="85"/>
    </location>
</feature>
<protein>
    <submittedName>
        <fullName evidence="3">Basic proline-rich protein-like</fullName>
    </submittedName>
</protein>
<name>A0A8B7Q4B4_HIPAR</name>
<feature type="compositionally biased region" description="Low complexity" evidence="1">
    <location>
        <begin position="110"/>
        <end position="120"/>
    </location>
</feature>
<feature type="region of interest" description="Disordered" evidence="1">
    <location>
        <begin position="56"/>
        <end position="136"/>
    </location>
</feature>
<keyword evidence="2" id="KW-1185">Reference proteome</keyword>
<dbReference type="RefSeq" id="XP_019482702.1">
    <property type="nucleotide sequence ID" value="XM_019627157.1"/>
</dbReference>
<feature type="compositionally biased region" description="Low complexity" evidence="1">
    <location>
        <begin position="86"/>
        <end position="103"/>
    </location>
</feature>
<proteinExistence type="predicted"/>
<evidence type="ECO:0000313" key="2">
    <source>
        <dbReference type="Proteomes" id="UP000694851"/>
    </source>
</evidence>
<dbReference type="Proteomes" id="UP000694851">
    <property type="component" value="Unplaced"/>
</dbReference>
<accession>A0A8B7Q4B4</accession>
<evidence type="ECO:0000256" key="1">
    <source>
        <dbReference type="SAM" id="MobiDB-lite"/>
    </source>
</evidence>
<gene>
    <name evidence="3" type="primary">LOC109373381</name>
</gene>